<evidence type="ECO:0008006" key="3">
    <source>
        <dbReference type="Google" id="ProtNLM"/>
    </source>
</evidence>
<proteinExistence type="predicted"/>
<gene>
    <name evidence="1" type="ORF">NUM_08850</name>
</gene>
<dbReference type="InterPro" id="IPR029068">
    <property type="entry name" value="Glyas_Bleomycin-R_OHBP_Dase"/>
</dbReference>
<comment type="caution">
    <text evidence="1">The sequence shown here is derived from an EMBL/GenBank/DDBJ whole genome shotgun (WGS) entry which is preliminary data.</text>
</comment>
<dbReference type="SUPFAM" id="SSF54593">
    <property type="entry name" value="Glyoxalase/Bleomycin resistance protein/Dihydroxybiphenyl dioxygenase"/>
    <property type="match status" value="1"/>
</dbReference>
<dbReference type="Gene3D" id="3.10.180.10">
    <property type="entry name" value="2,3-Dihydroxybiphenyl 1,2-Dioxygenase, domain 1"/>
    <property type="match status" value="1"/>
</dbReference>
<dbReference type="EMBL" id="BOPO01000007">
    <property type="protein sequence ID" value="GIL25631.1"/>
    <property type="molecule type" value="Genomic_DNA"/>
</dbReference>
<protein>
    <recommendedName>
        <fullName evidence="3">VOC domain-containing protein</fullName>
    </recommendedName>
</protein>
<keyword evidence="2" id="KW-1185">Reference proteome</keyword>
<evidence type="ECO:0000313" key="1">
    <source>
        <dbReference type="EMBL" id="GIL25631.1"/>
    </source>
</evidence>
<accession>A0A8J4A5Y0</accession>
<sequence length="130" mass="14141">MLSVFLACDDPYRSAELFTTRLGWRLLFATPPDSDDRLACVGLGDAEVLLGTADEQFLPAASRSHRGAGVTVYLRLPVSEPIEPVHARHADAGVVTAPLSERAWGETAFDAEIEGYRFLIAQPLPPTHQP</sequence>
<dbReference type="AlphaFoldDB" id="A0A8J4A5Y0"/>
<organism evidence="1 2">
    <name type="scientific">Actinocatenispora comari</name>
    <dbReference type="NCBI Taxonomy" id="2807577"/>
    <lineage>
        <taxon>Bacteria</taxon>
        <taxon>Bacillati</taxon>
        <taxon>Actinomycetota</taxon>
        <taxon>Actinomycetes</taxon>
        <taxon>Micromonosporales</taxon>
        <taxon>Micromonosporaceae</taxon>
        <taxon>Actinocatenispora</taxon>
    </lineage>
</organism>
<name>A0A8J4A5Y0_9ACTN</name>
<dbReference type="RefSeq" id="WP_207123229.1">
    <property type="nucleotide sequence ID" value="NZ_BOPO01000007.1"/>
</dbReference>
<dbReference type="Proteomes" id="UP000614996">
    <property type="component" value="Unassembled WGS sequence"/>
</dbReference>
<evidence type="ECO:0000313" key="2">
    <source>
        <dbReference type="Proteomes" id="UP000614996"/>
    </source>
</evidence>
<reference evidence="2" key="1">
    <citation type="journal article" date="2021" name="Int. J. Syst. Evol. Microbiol.">
        <title>Actinocatenispora comari sp. nov., an endophytic actinomycete isolated from aerial parts of Comarum salesowianum.</title>
        <authorList>
            <person name="Oyunbileg N."/>
            <person name="Iizaka Y."/>
            <person name="Hamada M."/>
            <person name="Davaapurev B.O."/>
            <person name="Fukumoto A."/>
            <person name="Tsetseg B."/>
            <person name="Kato F."/>
            <person name="Tamura T."/>
            <person name="Batkhuu J."/>
            <person name="Anzai Y."/>
        </authorList>
    </citation>
    <scope>NUCLEOTIDE SEQUENCE [LARGE SCALE GENOMIC DNA]</scope>
    <source>
        <strain evidence="2">NUM-2625</strain>
    </source>
</reference>